<dbReference type="EMBL" id="AZDJ01000030">
    <property type="protein sequence ID" value="KRK70958.1"/>
    <property type="molecule type" value="Genomic_DNA"/>
</dbReference>
<dbReference type="AlphaFoldDB" id="A0A0R1JI87"/>
<proteinExistence type="predicted"/>
<evidence type="ECO:0000313" key="2">
    <source>
        <dbReference type="Proteomes" id="UP000051804"/>
    </source>
</evidence>
<evidence type="ECO:0000313" key="1">
    <source>
        <dbReference type="EMBL" id="KRK70958.1"/>
    </source>
</evidence>
<accession>A0A0R1JI87</accession>
<name>A0A0R1JI87_9LACO</name>
<organism evidence="1 2">
    <name type="scientific">Lacticaseibacillus nasuensis JCM 17158</name>
    <dbReference type="NCBI Taxonomy" id="1291734"/>
    <lineage>
        <taxon>Bacteria</taxon>
        <taxon>Bacillati</taxon>
        <taxon>Bacillota</taxon>
        <taxon>Bacilli</taxon>
        <taxon>Lactobacillales</taxon>
        <taxon>Lactobacillaceae</taxon>
        <taxon>Lacticaseibacillus</taxon>
    </lineage>
</organism>
<keyword evidence="2" id="KW-1185">Reference proteome</keyword>
<sequence length="77" mass="7972">MKQLVKWGLAVLGAALIGIGLAWLAGGQPVAAACWANQAHSVVVGRPTRVAFSQLPAPVQQALTTKQPTVGQTDVTR</sequence>
<dbReference type="Proteomes" id="UP000051804">
    <property type="component" value="Unassembled WGS sequence"/>
</dbReference>
<dbReference type="PATRIC" id="fig|1291734.4.peg.147"/>
<protein>
    <submittedName>
        <fullName evidence="1">Uncharacterized protein</fullName>
    </submittedName>
</protein>
<dbReference type="RefSeq" id="WP_054723773.1">
    <property type="nucleotide sequence ID" value="NZ_AZDJ01000030.1"/>
</dbReference>
<dbReference type="PROSITE" id="PS51257">
    <property type="entry name" value="PROKAR_LIPOPROTEIN"/>
    <property type="match status" value="1"/>
</dbReference>
<comment type="caution">
    <text evidence="1">The sequence shown here is derived from an EMBL/GenBank/DDBJ whole genome shotgun (WGS) entry which is preliminary data.</text>
</comment>
<gene>
    <name evidence="1" type="ORF">FD02_GL000139</name>
</gene>
<reference evidence="1 2" key="1">
    <citation type="journal article" date="2015" name="Genome Announc.">
        <title>Expanding the biotechnology potential of lactobacilli through comparative genomics of 213 strains and associated genera.</title>
        <authorList>
            <person name="Sun Z."/>
            <person name="Harris H.M."/>
            <person name="McCann A."/>
            <person name="Guo C."/>
            <person name="Argimon S."/>
            <person name="Zhang W."/>
            <person name="Yang X."/>
            <person name="Jeffery I.B."/>
            <person name="Cooney J.C."/>
            <person name="Kagawa T.F."/>
            <person name="Liu W."/>
            <person name="Song Y."/>
            <person name="Salvetti E."/>
            <person name="Wrobel A."/>
            <person name="Rasinkangas P."/>
            <person name="Parkhill J."/>
            <person name="Rea M.C."/>
            <person name="O'Sullivan O."/>
            <person name="Ritari J."/>
            <person name="Douillard F.P."/>
            <person name="Paul Ross R."/>
            <person name="Yang R."/>
            <person name="Briner A.E."/>
            <person name="Felis G.E."/>
            <person name="de Vos W.M."/>
            <person name="Barrangou R."/>
            <person name="Klaenhammer T.R."/>
            <person name="Caufield P.W."/>
            <person name="Cui Y."/>
            <person name="Zhang H."/>
            <person name="O'Toole P.W."/>
        </authorList>
    </citation>
    <scope>NUCLEOTIDE SEQUENCE [LARGE SCALE GENOMIC DNA]</scope>
    <source>
        <strain evidence="1 2">JCM 17158</strain>
    </source>
</reference>